<reference evidence="2" key="1">
    <citation type="submission" date="2016-10" db="EMBL/GenBank/DDBJ databases">
        <title>Frankia sp. NRRL B-16386 Genome sequencing.</title>
        <authorList>
            <person name="Ghodhbane-Gtari F."/>
            <person name="Swanson E."/>
            <person name="Gueddou A."/>
            <person name="Hezbri K."/>
            <person name="Ktari K."/>
            <person name="Nouioui I."/>
            <person name="Morris K."/>
            <person name="Simpson S."/>
            <person name="Abebe-Akele F."/>
            <person name="Thomas K."/>
            <person name="Gtari M."/>
            <person name="Tisa L.S."/>
        </authorList>
    </citation>
    <scope>NUCLEOTIDE SEQUENCE [LARGE SCALE GENOMIC DNA]</scope>
    <source>
        <strain evidence="2">NRRL B-16386</strain>
    </source>
</reference>
<name>A0A1V2HZF2_9ACTN</name>
<sequence length="113" mass="11557">MGLGDDFVRRFVVDQLQAELLVQLGLVRGLRISERGEDPSERLGQVLDLLAGEPVGCAARGQEQGETGLGGLALGGHLVDPSEDGLGGAAGLEGVAVDGELAVAVGDEPTKRL</sequence>
<evidence type="ECO:0000313" key="2">
    <source>
        <dbReference type="Proteomes" id="UP000188929"/>
    </source>
</evidence>
<evidence type="ECO:0000313" key="1">
    <source>
        <dbReference type="EMBL" id="ONH22200.1"/>
    </source>
</evidence>
<dbReference type="EMBL" id="MOMC01000115">
    <property type="protein sequence ID" value="ONH22200.1"/>
    <property type="molecule type" value="Genomic_DNA"/>
</dbReference>
<organism evidence="1 2">
    <name type="scientific">Pseudofrankia asymbiotica</name>
    <dbReference type="NCBI Taxonomy" id="1834516"/>
    <lineage>
        <taxon>Bacteria</taxon>
        <taxon>Bacillati</taxon>
        <taxon>Actinomycetota</taxon>
        <taxon>Actinomycetes</taxon>
        <taxon>Frankiales</taxon>
        <taxon>Frankiaceae</taxon>
        <taxon>Pseudofrankia</taxon>
    </lineage>
</organism>
<comment type="caution">
    <text evidence="1">The sequence shown here is derived from an EMBL/GenBank/DDBJ whole genome shotgun (WGS) entry which is preliminary data.</text>
</comment>
<protein>
    <submittedName>
        <fullName evidence="1">Uncharacterized protein</fullName>
    </submittedName>
</protein>
<dbReference type="AlphaFoldDB" id="A0A1V2HZF2"/>
<dbReference type="Proteomes" id="UP000188929">
    <property type="component" value="Unassembled WGS sequence"/>
</dbReference>
<keyword evidence="2" id="KW-1185">Reference proteome</keyword>
<gene>
    <name evidence="1" type="ORF">BL253_36365</name>
</gene>
<proteinExistence type="predicted"/>
<accession>A0A1V2HZF2</accession>